<dbReference type="PANTHER" id="PTHR46825:SF9">
    <property type="entry name" value="BETA-LACTAMASE-RELATED DOMAIN-CONTAINING PROTEIN"/>
    <property type="match status" value="1"/>
</dbReference>
<dbReference type="Gene3D" id="3.40.710.10">
    <property type="entry name" value="DD-peptidase/beta-lactamase superfamily"/>
    <property type="match status" value="1"/>
</dbReference>
<feature type="chain" id="PRO_5007890634" description="Beta-lactamase-related domain-containing protein" evidence="1">
    <location>
        <begin position="24"/>
        <end position="456"/>
    </location>
</feature>
<protein>
    <recommendedName>
        <fullName evidence="2">Beta-lactamase-related domain-containing protein</fullName>
    </recommendedName>
</protein>
<dbReference type="AlphaFoldDB" id="A0A167N9Q2"/>
<evidence type="ECO:0000313" key="3">
    <source>
        <dbReference type="EMBL" id="KZN67796.1"/>
    </source>
</evidence>
<reference evidence="3 4" key="1">
    <citation type="submission" date="2013-07" db="EMBL/GenBank/DDBJ databases">
        <title>Comparative Genomic and Metabolomic Analysis of Twelve Strains of Pseudoalteromonas luteoviolacea.</title>
        <authorList>
            <person name="Vynne N.G."/>
            <person name="Mansson M."/>
            <person name="Gram L."/>
        </authorList>
    </citation>
    <scope>NUCLEOTIDE SEQUENCE [LARGE SCALE GENOMIC DNA]</scope>
    <source>
        <strain evidence="3 4">S4060-1</strain>
    </source>
</reference>
<proteinExistence type="predicted"/>
<feature type="domain" description="Beta-lactamase-related" evidence="2">
    <location>
        <begin position="43"/>
        <end position="351"/>
    </location>
</feature>
<comment type="caution">
    <text evidence="3">The sequence shown here is derived from an EMBL/GenBank/DDBJ whole genome shotgun (WGS) entry which is preliminary data.</text>
</comment>
<evidence type="ECO:0000259" key="2">
    <source>
        <dbReference type="Pfam" id="PF00144"/>
    </source>
</evidence>
<dbReference type="EMBL" id="AUXX01000011">
    <property type="protein sequence ID" value="KZN67796.1"/>
    <property type="molecule type" value="Genomic_DNA"/>
</dbReference>
<organism evidence="3 4">
    <name type="scientific">Pseudoalteromonas luteoviolacea S4060-1</name>
    <dbReference type="NCBI Taxonomy" id="1365257"/>
    <lineage>
        <taxon>Bacteria</taxon>
        <taxon>Pseudomonadati</taxon>
        <taxon>Pseudomonadota</taxon>
        <taxon>Gammaproteobacteria</taxon>
        <taxon>Alteromonadales</taxon>
        <taxon>Pseudoalteromonadaceae</taxon>
        <taxon>Pseudoalteromonas</taxon>
    </lineage>
</organism>
<dbReference type="Pfam" id="PF00144">
    <property type="entry name" value="Beta-lactamase"/>
    <property type="match status" value="1"/>
</dbReference>
<dbReference type="PANTHER" id="PTHR46825">
    <property type="entry name" value="D-ALANYL-D-ALANINE-CARBOXYPEPTIDASE/ENDOPEPTIDASE AMPH"/>
    <property type="match status" value="1"/>
</dbReference>
<dbReference type="InterPro" id="IPR012338">
    <property type="entry name" value="Beta-lactam/transpept-like"/>
</dbReference>
<dbReference type="PATRIC" id="fig|1365257.3.peg.1690"/>
<dbReference type="InterPro" id="IPR001466">
    <property type="entry name" value="Beta-lactam-related"/>
</dbReference>
<evidence type="ECO:0000256" key="1">
    <source>
        <dbReference type="SAM" id="SignalP"/>
    </source>
</evidence>
<dbReference type="SUPFAM" id="SSF56601">
    <property type="entry name" value="beta-lactamase/transpeptidase-like"/>
    <property type="match status" value="1"/>
</dbReference>
<sequence length="456" mass="49981">MKMSLIAAVVSASMLFGASTAFASDSKAHKAQYRAVLKNEFSKKQPGAAALISKEGDVIFKKAIGSANLELNIPIKAKNVFKIGSISKQFTAAAIMILQERGKLSVHDDIHKYVPDFPTEGHVLTIEQLLTHTSGLANYTEDRELMLKEVQVPATLDEILARFAAHPMKFQPGDAMAYSNTGYVLLGKIIEVASGQSYADFIDEHIFDKLDMKNSHYAGRQIIKHHVSGYELSAKGYVNAGHIDMIWPHAAGALSSNVFDLNIWYTALANGSLISEQSYQQMIAPVTLNDGSVSNYGYGLVTTSIGEYQAIGHAGGIHGFVSDAVYIPEESLYVAVLANSTDRNPQVLTQRLAAKALDLPSPSYKEVRLTSQQLNAFEGAYQFESGAVRRIEYHDGDLYTQEGDGYIAELSPASSDTLFFDQSTAYMKFETNEQGDTIMNLYVNFSETPLKAIKIR</sequence>
<gene>
    <name evidence="3" type="ORF">N478_16370</name>
</gene>
<dbReference type="RefSeq" id="WP_063380681.1">
    <property type="nucleotide sequence ID" value="NZ_AUXX01000011.1"/>
</dbReference>
<accession>A0A167N9Q2</accession>
<evidence type="ECO:0000313" key="4">
    <source>
        <dbReference type="Proteomes" id="UP000076661"/>
    </source>
</evidence>
<dbReference type="Proteomes" id="UP000076661">
    <property type="component" value="Unassembled WGS sequence"/>
</dbReference>
<dbReference type="InterPro" id="IPR050491">
    <property type="entry name" value="AmpC-like"/>
</dbReference>
<name>A0A167N9Q2_9GAMM</name>
<keyword evidence="1" id="KW-0732">Signal</keyword>
<feature type="signal peptide" evidence="1">
    <location>
        <begin position="1"/>
        <end position="23"/>
    </location>
</feature>